<keyword evidence="1" id="KW-0472">Membrane</keyword>
<dbReference type="STRING" id="587636.SAMN05216199_3875"/>
<proteinExistence type="predicted"/>
<evidence type="ECO:0000259" key="2">
    <source>
        <dbReference type="Pfam" id="PF09990"/>
    </source>
</evidence>
<dbReference type="AlphaFoldDB" id="A0A1H9XIE5"/>
<dbReference type="EMBL" id="FOHB01000008">
    <property type="protein sequence ID" value="SES45966.1"/>
    <property type="molecule type" value="Genomic_DNA"/>
</dbReference>
<evidence type="ECO:0000313" key="4">
    <source>
        <dbReference type="Proteomes" id="UP000199019"/>
    </source>
</evidence>
<sequence length="146" mass="14912">MTVNGLPAHVLLVHLVVVLLPLTAVAAVLVSVWPAAQRKLTFLVPLGAVVGMAAVPLTTAAGNALAAHLGNPPFIAHHRSLGQQVLPWAAALAVTTTAQWLYLRRQPRPGGPGRLLAVAVVVAAVGTATVVALTGEAGARAVWGNR</sequence>
<protein>
    <recommendedName>
        <fullName evidence="2">DUF2231 domain-containing protein</fullName>
    </recommendedName>
</protein>
<organism evidence="3 4">
    <name type="scientific">Pedococcus cremeus</name>
    <dbReference type="NCBI Taxonomy" id="587636"/>
    <lineage>
        <taxon>Bacteria</taxon>
        <taxon>Bacillati</taxon>
        <taxon>Actinomycetota</taxon>
        <taxon>Actinomycetes</taxon>
        <taxon>Micrococcales</taxon>
        <taxon>Intrasporangiaceae</taxon>
        <taxon>Pedococcus</taxon>
    </lineage>
</organism>
<dbReference type="InterPro" id="IPR019251">
    <property type="entry name" value="DUF2231_TM"/>
</dbReference>
<feature type="transmembrane region" description="Helical" evidence="1">
    <location>
        <begin position="12"/>
        <end position="33"/>
    </location>
</feature>
<keyword evidence="1" id="KW-1133">Transmembrane helix</keyword>
<keyword evidence="1" id="KW-0812">Transmembrane</keyword>
<feature type="domain" description="DUF2231" evidence="2">
    <location>
        <begin position="5"/>
        <end position="144"/>
    </location>
</feature>
<dbReference type="Pfam" id="PF09990">
    <property type="entry name" value="DUF2231"/>
    <property type="match status" value="1"/>
</dbReference>
<dbReference type="OrthoDB" id="4864772at2"/>
<evidence type="ECO:0000313" key="3">
    <source>
        <dbReference type="EMBL" id="SES45966.1"/>
    </source>
</evidence>
<accession>A0A1H9XIE5</accession>
<dbReference type="Proteomes" id="UP000199019">
    <property type="component" value="Unassembled WGS sequence"/>
</dbReference>
<feature type="transmembrane region" description="Helical" evidence="1">
    <location>
        <begin position="115"/>
        <end position="135"/>
    </location>
</feature>
<reference evidence="4" key="1">
    <citation type="submission" date="2016-10" db="EMBL/GenBank/DDBJ databases">
        <authorList>
            <person name="Varghese N."/>
            <person name="Submissions S."/>
        </authorList>
    </citation>
    <scope>NUCLEOTIDE SEQUENCE [LARGE SCALE GENOMIC DNA]</scope>
    <source>
        <strain evidence="4">CGMCC 1.6963</strain>
    </source>
</reference>
<feature type="transmembrane region" description="Helical" evidence="1">
    <location>
        <begin position="85"/>
        <end position="103"/>
    </location>
</feature>
<dbReference type="RefSeq" id="WP_091761798.1">
    <property type="nucleotide sequence ID" value="NZ_FOHB01000008.1"/>
</dbReference>
<feature type="transmembrane region" description="Helical" evidence="1">
    <location>
        <begin position="40"/>
        <end position="65"/>
    </location>
</feature>
<keyword evidence="4" id="KW-1185">Reference proteome</keyword>
<name>A0A1H9XIE5_9MICO</name>
<gene>
    <name evidence="3" type="ORF">SAMN05216199_3875</name>
</gene>
<evidence type="ECO:0000256" key="1">
    <source>
        <dbReference type="SAM" id="Phobius"/>
    </source>
</evidence>